<evidence type="ECO:0000313" key="5">
    <source>
        <dbReference type="Proteomes" id="UP000269945"/>
    </source>
</evidence>
<comment type="caution">
    <text evidence="4">The sequence shown here is derived from an EMBL/GenBank/DDBJ whole genome shotgun (WGS) entry which is preliminary data.</text>
</comment>
<evidence type="ECO:0000313" key="4">
    <source>
        <dbReference type="EMBL" id="VCX41375.1"/>
    </source>
</evidence>
<dbReference type="EMBL" id="CYRY02045851">
    <property type="protein sequence ID" value="VCX41375.1"/>
    <property type="molecule type" value="Genomic_DNA"/>
</dbReference>
<name>A0A9X9Q9W9_GULGU</name>
<keyword evidence="2" id="KW-0488">Methylation</keyword>
<dbReference type="SUPFAM" id="SSF47113">
    <property type="entry name" value="Histone-fold"/>
    <property type="match status" value="1"/>
</dbReference>
<proteinExistence type="inferred from homology"/>
<evidence type="ECO:0000256" key="1">
    <source>
        <dbReference type="ARBA" id="ARBA00010343"/>
    </source>
</evidence>
<dbReference type="PRINTS" id="PR00622">
    <property type="entry name" value="HISTONEH3"/>
</dbReference>
<dbReference type="Pfam" id="PF00125">
    <property type="entry name" value="Histone"/>
    <property type="match status" value="1"/>
</dbReference>
<dbReference type="InterPro" id="IPR000164">
    <property type="entry name" value="Histone_H3/CENP-A"/>
</dbReference>
<keyword evidence="5" id="KW-1185">Reference proteome</keyword>
<dbReference type="GO" id="GO:0046982">
    <property type="term" value="F:protein heterodimerization activity"/>
    <property type="evidence" value="ECO:0007669"/>
    <property type="project" value="InterPro"/>
</dbReference>
<comment type="similarity">
    <text evidence="1">Belongs to the histone H3 family.</text>
</comment>
<dbReference type="InterPro" id="IPR009072">
    <property type="entry name" value="Histone-fold"/>
</dbReference>
<dbReference type="AlphaFoldDB" id="A0A9X9Q9W9"/>
<dbReference type="InterPro" id="IPR007125">
    <property type="entry name" value="H2A/H2B/H3"/>
</dbReference>
<dbReference type="Proteomes" id="UP000269945">
    <property type="component" value="Unassembled WGS sequence"/>
</dbReference>
<dbReference type="PANTHER" id="PTHR11426">
    <property type="entry name" value="HISTONE H3"/>
    <property type="match status" value="1"/>
</dbReference>
<sequence>MALRDLHFRSAALGALQEAREAHLVHLFADTNLCAIQAKGVTIGQKTSS</sequence>
<organism evidence="4 5">
    <name type="scientific">Gulo gulo</name>
    <name type="common">Wolverine</name>
    <name type="synonym">Gluton</name>
    <dbReference type="NCBI Taxonomy" id="48420"/>
    <lineage>
        <taxon>Eukaryota</taxon>
        <taxon>Metazoa</taxon>
        <taxon>Chordata</taxon>
        <taxon>Craniata</taxon>
        <taxon>Vertebrata</taxon>
        <taxon>Euteleostomi</taxon>
        <taxon>Mammalia</taxon>
        <taxon>Eutheria</taxon>
        <taxon>Laurasiatheria</taxon>
        <taxon>Carnivora</taxon>
        <taxon>Caniformia</taxon>
        <taxon>Musteloidea</taxon>
        <taxon>Mustelidae</taxon>
        <taxon>Guloninae</taxon>
        <taxon>Gulo</taxon>
    </lineage>
</organism>
<dbReference type="GO" id="GO:0000786">
    <property type="term" value="C:nucleosome"/>
    <property type="evidence" value="ECO:0007669"/>
    <property type="project" value="InterPro"/>
</dbReference>
<dbReference type="GO" id="GO:0030527">
    <property type="term" value="F:structural constituent of chromatin"/>
    <property type="evidence" value="ECO:0007669"/>
    <property type="project" value="InterPro"/>
</dbReference>
<feature type="domain" description="Core Histone H2A/H2B/H3" evidence="3">
    <location>
        <begin position="5"/>
        <end position="46"/>
    </location>
</feature>
<evidence type="ECO:0000259" key="3">
    <source>
        <dbReference type="Pfam" id="PF00125"/>
    </source>
</evidence>
<evidence type="ECO:0000256" key="2">
    <source>
        <dbReference type="ARBA" id="ARBA00022481"/>
    </source>
</evidence>
<dbReference type="Gene3D" id="1.10.20.10">
    <property type="entry name" value="Histone, subunit A"/>
    <property type="match status" value="1"/>
</dbReference>
<reference evidence="4 5" key="1">
    <citation type="submission" date="2018-10" db="EMBL/GenBank/DDBJ databases">
        <authorList>
            <person name="Ekblom R."/>
            <person name="Jareborg N."/>
        </authorList>
    </citation>
    <scope>NUCLEOTIDE SEQUENCE [LARGE SCALE GENOMIC DNA]</scope>
    <source>
        <tissue evidence="4">Muscle</tissue>
    </source>
</reference>
<accession>A0A9X9Q9W9</accession>
<protein>
    <recommendedName>
        <fullName evidence="3">Core Histone H2A/H2B/H3 domain-containing protein</fullName>
    </recommendedName>
</protein>
<dbReference type="GO" id="GO:0003677">
    <property type="term" value="F:DNA binding"/>
    <property type="evidence" value="ECO:0007669"/>
    <property type="project" value="InterPro"/>
</dbReference>
<gene>
    <name evidence="4" type="ORF">BN2614_LOCUS2</name>
</gene>